<keyword evidence="2" id="KW-0732">Signal</keyword>
<keyword evidence="1" id="KW-0472">Membrane</keyword>
<evidence type="ECO:0000259" key="3">
    <source>
        <dbReference type="PROSITE" id="PS50990"/>
    </source>
</evidence>
<feature type="signal peptide" evidence="2">
    <location>
        <begin position="1"/>
        <end position="22"/>
    </location>
</feature>
<keyword evidence="1" id="KW-0812">Transmembrane</keyword>
<feature type="transmembrane region" description="Helical" evidence="1">
    <location>
        <begin position="231"/>
        <end position="252"/>
    </location>
</feature>
<organism evidence="4 5">
    <name type="scientific">Gimesia fumaroli</name>
    <dbReference type="NCBI Taxonomy" id="2527976"/>
    <lineage>
        <taxon>Bacteria</taxon>
        <taxon>Pseudomonadati</taxon>
        <taxon>Planctomycetota</taxon>
        <taxon>Planctomycetia</taxon>
        <taxon>Planctomycetales</taxon>
        <taxon>Planctomycetaceae</taxon>
        <taxon>Gimesia</taxon>
    </lineage>
</organism>
<evidence type="ECO:0000256" key="2">
    <source>
        <dbReference type="SAM" id="SignalP"/>
    </source>
</evidence>
<feature type="transmembrane region" description="Helical" evidence="1">
    <location>
        <begin position="180"/>
        <end position="201"/>
    </location>
</feature>
<dbReference type="Gene3D" id="3.90.70.10">
    <property type="entry name" value="Cysteine proteinases"/>
    <property type="match status" value="1"/>
</dbReference>
<reference evidence="4 5" key="1">
    <citation type="submission" date="2019-03" db="EMBL/GenBank/DDBJ databases">
        <title>Deep-cultivation of Planctomycetes and their phenomic and genomic characterization uncovers novel biology.</title>
        <authorList>
            <person name="Wiegand S."/>
            <person name="Jogler M."/>
            <person name="Boedeker C."/>
            <person name="Pinto D."/>
            <person name="Vollmers J."/>
            <person name="Rivas-Marin E."/>
            <person name="Kohn T."/>
            <person name="Peeters S.H."/>
            <person name="Heuer A."/>
            <person name="Rast P."/>
            <person name="Oberbeckmann S."/>
            <person name="Bunk B."/>
            <person name="Jeske O."/>
            <person name="Meyerdierks A."/>
            <person name="Storesund J.E."/>
            <person name="Kallscheuer N."/>
            <person name="Luecker S."/>
            <person name="Lage O.M."/>
            <person name="Pohl T."/>
            <person name="Merkel B.J."/>
            <person name="Hornburger P."/>
            <person name="Mueller R.-W."/>
            <person name="Bruemmer F."/>
            <person name="Labrenz M."/>
            <person name="Spormann A.M."/>
            <person name="Op den Camp H."/>
            <person name="Overmann J."/>
            <person name="Amann R."/>
            <person name="Jetten M.S.M."/>
            <person name="Mascher T."/>
            <person name="Medema M.H."/>
            <person name="Devos D.P."/>
            <person name="Kaster A.-K."/>
            <person name="Ovreas L."/>
            <person name="Rohde M."/>
            <person name="Galperin M.Y."/>
            <person name="Jogler C."/>
        </authorList>
    </citation>
    <scope>NUCLEOTIDE SEQUENCE [LARGE SCALE GENOMIC DNA]</scope>
    <source>
        <strain evidence="4 5">Enr17</strain>
    </source>
</reference>
<name>A0A518I9C7_9PLAN</name>
<dbReference type="KEGG" id="gfm:Enr17x_17370"/>
<dbReference type="Pfam" id="PF07610">
    <property type="entry name" value="DUF1573"/>
    <property type="match status" value="1"/>
</dbReference>
<dbReference type="GO" id="GO:0005524">
    <property type="term" value="F:ATP binding"/>
    <property type="evidence" value="ECO:0007669"/>
    <property type="project" value="InterPro"/>
</dbReference>
<dbReference type="InterPro" id="IPR005074">
    <property type="entry name" value="Peptidase_C39"/>
</dbReference>
<evidence type="ECO:0000313" key="5">
    <source>
        <dbReference type="Proteomes" id="UP000318313"/>
    </source>
</evidence>
<feature type="domain" description="Peptidase C39" evidence="3">
    <location>
        <begin position="28"/>
        <end position="158"/>
    </location>
</feature>
<dbReference type="OrthoDB" id="826619at2"/>
<dbReference type="GO" id="GO:0006508">
    <property type="term" value="P:proteolysis"/>
    <property type="evidence" value="ECO:0007669"/>
    <property type="project" value="InterPro"/>
</dbReference>
<dbReference type="Pfam" id="PF03412">
    <property type="entry name" value="Peptidase_C39"/>
    <property type="match status" value="1"/>
</dbReference>
<proteinExistence type="predicted"/>
<keyword evidence="1" id="KW-1133">Transmembrane helix</keyword>
<sequence length="577" mass="63628" precursor="true">MKSRSHCLMITLCFLLSSQSLATETAVKKDDYGPCGQVSLYCAARRSGLEISWTQVVTLMGDPDKNQQHSFVDIAKAARQLGLHPVAIEVEPRLWNTLPMPIIAHMRYPSRGRKEPHFVTILDMSSPDGIWLIDPPHSAIEVQPDSFKEASTNRYLYLAKNENEARQITKRFNSNHESRALFFVLLANAVIAFGGVGYYLTDSIKLPLRQMIKAFYITACSRVRAMRWQTIISVVCFVAAIMGAVLLGPHGLASAPPKLFVSREVIDLGVVVPGKQSLDILLQNRGGKTLKFSKPSTSCNCTQPEIPDRLQPGTEGLCNVTVLTSPGKGSSEIVLNSNDPSGAKQIRLSWVGMAKPILSPSRIICQTAPLSKDYEKRITLFCTKGATIEMTPKIDLYRSSSDIDVSLIDETTIESQLATEHATTAPDLMLGTNPASFERKQLLVRIKAPDEPGLVSPRCWLEVKYKTFTEKIDIPVSVRFVRDIVPKYDEVIFSDVSFSALKGMKRVVPLETPDKHVDVTISHSPPCVKSSIIQSPSGESAVEFEVSKDISTAYNGKVILKTPEGDVPIGIRLFALK</sequence>
<dbReference type="RefSeq" id="WP_145307693.1">
    <property type="nucleotide sequence ID" value="NZ_CP037452.1"/>
</dbReference>
<dbReference type="InterPro" id="IPR011467">
    <property type="entry name" value="DUF1573"/>
</dbReference>
<dbReference type="EMBL" id="CP037452">
    <property type="protein sequence ID" value="QDV49716.1"/>
    <property type="molecule type" value="Genomic_DNA"/>
</dbReference>
<dbReference type="Gene3D" id="2.60.40.10">
    <property type="entry name" value="Immunoglobulins"/>
    <property type="match status" value="1"/>
</dbReference>
<keyword evidence="5" id="KW-1185">Reference proteome</keyword>
<evidence type="ECO:0000256" key="1">
    <source>
        <dbReference type="SAM" id="Phobius"/>
    </source>
</evidence>
<dbReference type="InterPro" id="IPR013783">
    <property type="entry name" value="Ig-like_fold"/>
</dbReference>
<accession>A0A518I9C7</accession>
<dbReference type="AlphaFoldDB" id="A0A518I9C7"/>
<evidence type="ECO:0000313" key="4">
    <source>
        <dbReference type="EMBL" id="QDV49716.1"/>
    </source>
</evidence>
<dbReference type="Proteomes" id="UP000318313">
    <property type="component" value="Chromosome"/>
</dbReference>
<dbReference type="GO" id="GO:0008233">
    <property type="term" value="F:peptidase activity"/>
    <property type="evidence" value="ECO:0007669"/>
    <property type="project" value="InterPro"/>
</dbReference>
<gene>
    <name evidence="4" type="ORF">Enr17x_17370</name>
</gene>
<feature type="chain" id="PRO_5021726742" description="Peptidase C39 domain-containing protein" evidence="2">
    <location>
        <begin position="23"/>
        <end position="577"/>
    </location>
</feature>
<protein>
    <recommendedName>
        <fullName evidence="3">Peptidase C39 domain-containing protein</fullName>
    </recommendedName>
</protein>
<dbReference type="GO" id="GO:0016020">
    <property type="term" value="C:membrane"/>
    <property type="evidence" value="ECO:0007669"/>
    <property type="project" value="InterPro"/>
</dbReference>
<dbReference type="PROSITE" id="PS50990">
    <property type="entry name" value="PEPTIDASE_C39"/>
    <property type="match status" value="1"/>
</dbReference>